<evidence type="ECO:0000313" key="2">
    <source>
        <dbReference type="EMBL" id="MDB1125056.1"/>
    </source>
</evidence>
<proteinExistence type="predicted"/>
<evidence type="ECO:0000313" key="3">
    <source>
        <dbReference type="Proteomes" id="UP001210678"/>
    </source>
</evidence>
<dbReference type="InterPro" id="IPR013320">
    <property type="entry name" value="ConA-like_dom_sf"/>
</dbReference>
<organism evidence="2 3">
    <name type="scientific">Vibrio algarum</name>
    <dbReference type="NCBI Taxonomy" id="3020714"/>
    <lineage>
        <taxon>Bacteria</taxon>
        <taxon>Pseudomonadati</taxon>
        <taxon>Pseudomonadota</taxon>
        <taxon>Gammaproteobacteria</taxon>
        <taxon>Vibrionales</taxon>
        <taxon>Vibrionaceae</taxon>
        <taxon>Vibrio</taxon>
    </lineage>
</organism>
<feature type="domain" description="Beta-xylosidase C-terminal Concanavalin A-like" evidence="1">
    <location>
        <begin position="7"/>
        <end position="152"/>
    </location>
</feature>
<dbReference type="Gene3D" id="2.60.120.200">
    <property type="match status" value="1"/>
</dbReference>
<protein>
    <submittedName>
        <fullName evidence="2">DUF1349 domain-containing protein</fullName>
    </submittedName>
</protein>
<gene>
    <name evidence="2" type="ORF">PGX00_15975</name>
</gene>
<dbReference type="RefSeq" id="WP_272138414.1">
    <property type="nucleotide sequence ID" value="NZ_JAQLOI010000003.1"/>
</dbReference>
<name>A0ABT4YU26_9VIBR</name>
<comment type="caution">
    <text evidence="2">The sequence shown here is derived from an EMBL/GenBank/DDBJ whole genome shotgun (WGS) entry which is preliminary data.</text>
</comment>
<reference evidence="2 3" key="1">
    <citation type="submission" date="2023-01" db="EMBL/GenBank/DDBJ databases">
        <title>Vibrio sp. KJ40-1 sp.nov, isolated from marine algae.</title>
        <authorList>
            <person name="Butt M."/>
            <person name="Kim J.M.J."/>
            <person name="Jeon C.O.C."/>
        </authorList>
    </citation>
    <scope>NUCLEOTIDE SEQUENCE [LARGE SCALE GENOMIC DNA]</scope>
    <source>
        <strain evidence="2 3">KJ40-1</strain>
    </source>
</reference>
<accession>A0ABT4YU26</accession>
<dbReference type="EMBL" id="JAQLOI010000003">
    <property type="protein sequence ID" value="MDB1125056.1"/>
    <property type="molecule type" value="Genomic_DNA"/>
</dbReference>
<dbReference type="Pfam" id="PF17851">
    <property type="entry name" value="GH43_C2"/>
    <property type="match status" value="1"/>
</dbReference>
<keyword evidence="3" id="KW-1185">Reference proteome</keyword>
<dbReference type="InterPro" id="IPR041542">
    <property type="entry name" value="GH43_C2"/>
</dbReference>
<evidence type="ECO:0000259" key="1">
    <source>
        <dbReference type="Pfam" id="PF17851"/>
    </source>
</evidence>
<sequence>MNNLDNWNIQNENPNHWSLKNGVLTMQVQEGNIFGAGAADVDNLFIYPVSKPDYSAQVTISLDPNLSFEQAGLGIYWNNDNYIKISKEMFMAERSLVFVVEQNGQPDIKHRLRFDESTVSVKLERSDTKVRAYYRTQDNDTWQPIISTAVLSGHEQGVMLYTFSGRITMPNFAKFSEFELTDLNQ</sequence>
<dbReference type="Proteomes" id="UP001210678">
    <property type="component" value="Unassembled WGS sequence"/>
</dbReference>
<dbReference type="SUPFAM" id="SSF49899">
    <property type="entry name" value="Concanavalin A-like lectins/glucanases"/>
    <property type="match status" value="1"/>
</dbReference>